<gene>
    <name evidence="4" type="ORF">DCC39_13600</name>
</gene>
<dbReference type="CDD" id="cd06558">
    <property type="entry name" value="crotonase-like"/>
    <property type="match status" value="1"/>
</dbReference>
<evidence type="ECO:0000313" key="5">
    <source>
        <dbReference type="Proteomes" id="UP000245998"/>
    </source>
</evidence>
<dbReference type="EMBL" id="QCZG01000031">
    <property type="protein sequence ID" value="PWA09213.1"/>
    <property type="molecule type" value="Genomic_DNA"/>
</dbReference>
<protein>
    <submittedName>
        <fullName evidence="4">Enoyl-CoA hydratase</fullName>
    </submittedName>
</protein>
<dbReference type="AlphaFoldDB" id="A0A2U1JWK9"/>
<proteinExistence type="inferred from homology"/>
<dbReference type="GO" id="GO:0006635">
    <property type="term" value="P:fatty acid beta-oxidation"/>
    <property type="evidence" value="ECO:0007669"/>
    <property type="project" value="TreeGrafter"/>
</dbReference>
<dbReference type="GO" id="GO:0016836">
    <property type="term" value="F:hydro-lyase activity"/>
    <property type="evidence" value="ECO:0007669"/>
    <property type="project" value="UniProtKB-ARBA"/>
</dbReference>
<dbReference type="Gene3D" id="1.10.12.10">
    <property type="entry name" value="Lyase 2-enoyl-coa Hydratase, Chain A, domain 2"/>
    <property type="match status" value="1"/>
</dbReference>
<dbReference type="RefSeq" id="WP_116555445.1">
    <property type="nucleotide sequence ID" value="NZ_QCZG01000031.1"/>
</dbReference>
<dbReference type="SUPFAM" id="SSF52096">
    <property type="entry name" value="ClpP/crotonase"/>
    <property type="match status" value="1"/>
</dbReference>
<dbReference type="PROSITE" id="PS00166">
    <property type="entry name" value="ENOYL_COA_HYDRATASE"/>
    <property type="match status" value="1"/>
</dbReference>
<evidence type="ECO:0000256" key="3">
    <source>
        <dbReference type="RuleBase" id="RU003707"/>
    </source>
</evidence>
<evidence type="ECO:0000313" key="4">
    <source>
        <dbReference type="EMBL" id="PWA09213.1"/>
    </source>
</evidence>
<comment type="caution">
    <text evidence="4">The sequence shown here is derived from an EMBL/GenBank/DDBJ whole genome shotgun (WGS) entry which is preliminary data.</text>
</comment>
<sequence>MEFQSLLTEKKGGTYIIRLNEPSKRNALIMEMRLELQKALEYAEQNDEIKCIILTGEGKAFSAGGDLTALKELTPLQGRERLQASQPLILKMLEIEKPIIAAVNGAAAGAGFSLTLLCDLIIAADNAFFVQSFVNVGLIPDFAALHFLPILIGHQRAKELMFMGERITAEEAKELGFVNRVVPADRLLEEAESFAEKMSKKAPVSIGMAKKIMNQHLNRDLRVLLEMEAQGQGIAFNTEDFKEGVQAFFEKREPEFKGK</sequence>
<dbReference type="Pfam" id="PF00378">
    <property type="entry name" value="ECH_1"/>
    <property type="match status" value="1"/>
</dbReference>
<keyword evidence="5" id="KW-1185">Reference proteome</keyword>
<dbReference type="InterPro" id="IPR014748">
    <property type="entry name" value="Enoyl-CoA_hydra_C"/>
</dbReference>
<dbReference type="Gene3D" id="3.90.226.10">
    <property type="entry name" value="2-enoyl-CoA Hydratase, Chain A, domain 1"/>
    <property type="match status" value="1"/>
</dbReference>
<dbReference type="InterPro" id="IPR001753">
    <property type="entry name" value="Enoyl-CoA_hydra/iso"/>
</dbReference>
<dbReference type="PANTHER" id="PTHR11941">
    <property type="entry name" value="ENOYL-COA HYDRATASE-RELATED"/>
    <property type="match status" value="1"/>
</dbReference>
<evidence type="ECO:0000256" key="2">
    <source>
        <dbReference type="ARBA" id="ARBA00023239"/>
    </source>
</evidence>
<dbReference type="Proteomes" id="UP000245998">
    <property type="component" value="Unassembled WGS sequence"/>
</dbReference>
<accession>A0A2U1JWK9</accession>
<dbReference type="OrthoDB" id="9775794at2"/>
<name>A0A2U1JWK9_9BACI</name>
<keyword evidence="2" id="KW-0456">Lyase</keyword>
<comment type="similarity">
    <text evidence="1 3">Belongs to the enoyl-CoA hydratase/isomerase family.</text>
</comment>
<dbReference type="InterPro" id="IPR029045">
    <property type="entry name" value="ClpP/crotonase-like_dom_sf"/>
</dbReference>
<dbReference type="InterPro" id="IPR018376">
    <property type="entry name" value="Enoyl-CoA_hyd/isom_CS"/>
</dbReference>
<organism evidence="4 5">
    <name type="scientific">Pueribacillus theae</name>
    <dbReference type="NCBI Taxonomy" id="2171751"/>
    <lineage>
        <taxon>Bacteria</taxon>
        <taxon>Bacillati</taxon>
        <taxon>Bacillota</taxon>
        <taxon>Bacilli</taxon>
        <taxon>Bacillales</taxon>
        <taxon>Bacillaceae</taxon>
        <taxon>Pueribacillus</taxon>
    </lineage>
</organism>
<evidence type="ECO:0000256" key="1">
    <source>
        <dbReference type="ARBA" id="ARBA00005254"/>
    </source>
</evidence>
<dbReference type="FunFam" id="1.10.12.10:FF:000001">
    <property type="entry name" value="Probable enoyl-CoA hydratase, mitochondrial"/>
    <property type="match status" value="1"/>
</dbReference>
<dbReference type="PANTHER" id="PTHR11941:SF133">
    <property type="entry name" value="1,2-EPOXYPHENYLACETYL-COA ISOMERASE"/>
    <property type="match status" value="1"/>
</dbReference>
<reference evidence="4 5" key="1">
    <citation type="submission" date="2018-04" db="EMBL/GenBank/DDBJ databases">
        <title>Camelliibacillus theae gen. nov., sp. nov., isolated from Pu'er tea.</title>
        <authorList>
            <person name="Niu L."/>
        </authorList>
    </citation>
    <scope>NUCLEOTIDE SEQUENCE [LARGE SCALE GENOMIC DNA]</scope>
    <source>
        <strain evidence="4 5">T8</strain>
    </source>
</reference>